<accession>R7Z3I1</accession>
<dbReference type="OMA" id="ENCTHAW"/>
<reference evidence="2" key="1">
    <citation type="submission" date="2012-06" db="EMBL/GenBank/DDBJ databases">
        <title>The genome sequence of Coniosporium apollinis CBS 100218.</title>
        <authorList>
            <consortium name="The Broad Institute Genome Sequencing Platform"/>
            <person name="Cuomo C."/>
            <person name="Gorbushina A."/>
            <person name="Noack S."/>
            <person name="Walker B."/>
            <person name="Young S.K."/>
            <person name="Zeng Q."/>
            <person name="Gargeya S."/>
            <person name="Fitzgerald M."/>
            <person name="Haas B."/>
            <person name="Abouelleil A."/>
            <person name="Alvarado L."/>
            <person name="Arachchi H.M."/>
            <person name="Berlin A.M."/>
            <person name="Chapman S.B."/>
            <person name="Goldberg J."/>
            <person name="Griggs A."/>
            <person name="Gujja S."/>
            <person name="Hansen M."/>
            <person name="Howarth C."/>
            <person name="Imamovic A."/>
            <person name="Larimer J."/>
            <person name="McCowan C."/>
            <person name="Montmayeur A."/>
            <person name="Murphy C."/>
            <person name="Neiman D."/>
            <person name="Pearson M."/>
            <person name="Priest M."/>
            <person name="Roberts A."/>
            <person name="Saif S."/>
            <person name="Shea T."/>
            <person name="Sisk P."/>
            <person name="Sykes S."/>
            <person name="Wortman J."/>
            <person name="Nusbaum C."/>
            <person name="Birren B."/>
        </authorList>
    </citation>
    <scope>NUCLEOTIDE SEQUENCE [LARGE SCALE GENOMIC DNA]</scope>
    <source>
        <strain evidence="2">CBS 100218</strain>
    </source>
</reference>
<dbReference type="Proteomes" id="UP000016924">
    <property type="component" value="Unassembled WGS sequence"/>
</dbReference>
<name>R7Z3I1_CONA1</name>
<protein>
    <recommendedName>
        <fullName evidence="3">SnoaL-like domain-containing protein</fullName>
    </recommendedName>
</protein>
<evidence type="ECO:0000313" key="2">
    <source>
        <dbReference type="Proteomes" id="UP000016924"/>
    </source>
</evidence>
<keyword evidence="2" id="KW-1185">Reference proteome</keyword>
<dbReference type="HOGENOM" id="CLU_127221_0_0_1"/>
<dbReference type="RefSeq" id="XP_007783955.1">
    <property type="nucleotide sequence ID" value="XM_007785765.1"/>
</dbReference>
<dbReference type="GeneID" id="19905207"/>
<organism evidence="1 2">
    <name type="scientific">Coniosporium apollinis (strain CBS 100218)</name>
    <name type="common">Rock-inhabiting black yeast</name>
    <dbReference type="NCBI Taxonomy" id="1168221"/>
    <lineage>
        <taxon>Eukaryota</taxon>
        <taxon>Fungi</taxon>
        <taxon>Dikarya</taxon>
        <taxon>Ascomycota</taxon>
        <taxon>Pezizomycotina</taxon>
        <taxon>Dothideomycetes</taxon>
        <taxon>Dothideomycetes incertae sedis</taxon>
        <taxon>Coniosporium</taxon>
    </lineage>
</organism>
<dbReference type="eggNOG" id="ENOG502TAMB">
    <property type="taxonomic scope" value="Eukaryota"/>
</dbReference>
<dbReference type="OrthoDB" id="5271918at2759"/>
<evidence type="ECO:0000313" key="1">
    <source>
        <dbReference type="EMBL" id="EON68638.1"/>
    </source>
</evidence>
<dbReference type="AlphaFoldDB" id="R7Z3I1"/>
<dbReference type="EMBL" id="JH767599">
    <property type="protein sequence ID" value="EON68638.1"/>
    <property type="molecule type" value="Genomic_DNA"/>
</dbReference>
<evidence type="ECO:0008006" key="3">
    <source>
        <dbReference type="Google" id="ProtNLM"/>
    </source>
</evidence>
<gene>
    <name evidence="1" type="ORF">W97_07896</name>
</gene>
<sequence>MSYQTTPAFIKYCPNGWDDVRSHPAMAWMEKYTNMFDSRAAFDAPYSDWHTSDYTLHEANGITMSGGEAGWAALKDIYSPFSAHLHDPTFLVWWETGNGWEMIGQADMCANLAAPGGQKKKDRNGNEWDVIIPSAFHFEYVKDDGAKHDGMLLRRTEILADSGPAVVEMMKRGMLKPEELMK</sequence>
<proteinExistence type="predicted"/>